<accession>A0A133UGM6</accession>
<name>A0A133UGM6_9EURY</name>
<protein>
    <submittedName>
        <fullName evidence="1">Uncharacterized protein</fullName>
    </submittedName>
</protein>
<reference evidence="1 2" key="1">
    <citation type="journal article" date="2016" name="Sci. Rep.">
        <title>Metabolic traits of an uncultured archaeal lineage -MSBL1- from brine pools of the Red Sea.</title>
        <authorList>
            <person name="Mwirichia R."/>
            <person name="Alam I."/>
            <person name="Rashid M."/>
            <person name="Vinu M."/>
            <person name="Ba-Alawi W."/>
            <person name="Anthony Kamau A."/>
            <person name="Kamanda Ngugi D."/>
            <person name="Goker M."/>
            <person name="Klenk H.P."/>
            <person name="Bajic V."/>
            <person name="Stingl U."/>
        </authorList>
    </citation>
    <scope>NUCLEOTIDE SEQUENCE [LARGE SCALE GENOMIC DNA]</scope>
    <source>
        <strain evidence="1">SCGC-AAA259E17</strain>
    </source>
</reference>
<evidence type="ECO:0000313" key="1">
    <source>
        <dbReference type="EMBL" id="KXA93297.1"/>
    </source>
</evidence>
<proteinExistence type="predicted"/>
<keyword evidence="2" id="KW-1185">Reference proteome</keyword>
<comment type="caution">
    <text evidence="1">The sequence shown here is derived from an EMBL/GenBank/DDBJ whole genome shotgun (WGS) entry which is preliminary data.</text>
</comment>
<dbReference type="EMBL" id="LHXN01000009">
    <property type="protein sequence ID" value="KXA93297.1"/>
    <property type="molecule type" value="Genomic_DNA"/>
</dbReference>
<gene>
    <name evidence="1" type="ORF">AKJ64_00940</name>
</gene>
<evidence type="ECO:0000313" key="2">
    <source>
        <dbReference type="Proteomes" id="UP000070373"/>
    </source>
</evidence>
<dbReference type="AlphaFoldDB" id="A0A133UGM6"/>
<sequence length="138" mass="15385">MGGEVFYESILESSDLAENPGLLVDAIEAVMPLDLIAAPSGYGVKVSYLKDLVLESLERWYLKYILLLKKKDSETAVEEGNPGVMVYSAMTGEELVERFIEKREKHEKAWNQIMEDVEKTISSLSVSISNPKEVLISG</sequence>
<dbReference type="Proteomes" id="UP000070373">
    <property type="component" value="Unassembled WGS sequence"/>
</dbReference>
<organism evidence="1 2">
    <name type="scientific">candidate division MSBL1 archaeon SCGC-AAA259E17</name>
    <dbReference type="NCBI Taxonomy" id="1698263"/>
    <lineage>
        <taxon>Archaea</taxon>
        <taxon>Methanobacteriati</taxon>
        <taxon>Methanobacteriota</taxon>
        <taxon>candidate division MSBL1</taxon>
    </lineage>
</organism>